<dbReference type="STRING" id="288004.AL038_12050"/>
<dbReference type="KEGG" id="blep:AL038_12050"/>
<organism evidence="1 2">
    <name type="scientific">Beggiatoa leptomitoformis</name>
    <dbReference type="NCBI Taxonomy" id="288004"/>
    <lineage>
        <taxon>Bacteria</taxon>
        <taxon>Pseudomonadati</taxon>
        <taxon>Pseudomonadota</taxon>
        <taxon>Gammaproteobacteria</taxon>
        <taxon>Thiotrichales</taxon>
        <taxon>Thiotrichaceae</taxon>
        <taxon>Beggiatoa</taxon>
    </lineage>
</organism>
<evidence type="ECO:0000313" key="2">
    <source>
        <dbReference type="Proteomes" id="UP000234271"/>
    </source>
</evidence>
<evidence type="ECO:0000313" key="1">
    <source>
        <dbReference type="EMBL" id="AUI69377.1"/>
    </source>
</evidence>
<dbReference type="EMBL" id="CP018889">
    <property type="protein sequence ID" value="AUI69377.1"/>
    <property type="molecule type" value="Genomic_DNA"/>
</dbReference>
<dbReference type="RefSeq" id="WP_062153175.1">
    <property type="nucleotide sequence ID" value="NZ_CP012373.2"/>
</dbReference>
<dbReference type="AlphaFoldDB" id="A0A2N9YFW4"/>
<protein>
    <recommendedName>
        <fullName evidence="3">Phasin domain-containing protein</fullName>
    </recommendedName>
</protein>
<accession>A0A2N9YFW4</accession>
<evidence type="ECO:0008006" key="3">
    <source>
        <dbReference type="Google" id="ProtNLM"/>
    </source>
</evidence>
<name>A0A2N9YFW4_9GAMM</name>
<proteinExistence type="predicted"/>
<reference evidence="2" key="1">
    <citation type="submission" date="2016-12" db="EMBL/GenBank/DDBJ databases">
        <title>Complete Genome Sequence of Beggiatoa leptomitiformis D-401.</title>
        <authorList>
            <person name="Fomenkov A."/>
            <person name="Vincze T."/>
            <person name="Grabovich M."/>
            <person name="Anton B.P."/>
            <person name="Dubinina G."/>
            <person name="Orlova M."/>
            <person name="Belousova E."/>
            <person name="Roberts R.J."/>
        </authorList>
    </citation>
    <scope>NUCLEOTIDE SEQUENCE [LARGE SCALE GENOMIC DNA]</scope>
    <source>
        <strain evidence="2">D-401</strain>
    </source>
</reference>
<keyword evidence="2" id="KW-1185">Reference proteome</keyword>
<dbReference type="OrthoDB" id="9968875at2"/>
<dbReference type="Proteomes" id="UP000234271">
    <property type="component" value="Chromosome"/>
</dbReference>
<gene>
    <name evidence="1" type="ORF">BLE401_12215</name>
</gene>
<sequence length="178" mass="19407">MENTFIKQWQDMNQASLDAFKKLASGNTEASNGLFNAQAVPANFAEFMKMALASTRDLREFNSNAFNTLLQKQLSIVDLQSSATAVKSLGEISQAAVSGFVQSQTATLVIYMESTAHYLEELKKAKTAEDVIAAQTALFAELQDKLKTNTEQTLELLGSVKTGLNAWAETTLNSVSKK</sequence>